<sequence length="298" mass="32754">MGEVATYDVAVSFAEEQRSAAEEAVNVWRQRGLTVLHGPDQTHEWWAHKEGGDLPDARVRFFLPFVSTLDDFTAAMLHAVKTGNEHVLPVLMGDVAVPADLVHPHVTYLRATEQWPDQITEALIARVEEAESAGWNRAPVAEVVTGARDLTPVATVPVTFSRYAEQDATIRYMGEQFAAALPGLDQRRFVGTVHLGDSKISVRIEHRGDIVYALDVQRGGIGGDETVNFLVGRHDAGSACSNGWARPVYDTQTGTPVLELRDFSVLGRGSGEPRKYRKEDLFAALWQRINAVIAATVQ</sequence>
<accession>A0A0N9HP82</accession>
<name>A0A0N9HP82_9PSEU</name>
<evidence type="ECO:0000313" key="2">
    <source>
        <dbReference type="Proteomes" id="UP000063699"/>
    </source>
</evidence>
<dbReference type="Proteomes" id="UP000063699">
    <property type="component" value="Chromosome"/>
</dbReference>
<dbReference type="KEGG" id="kphy:AOZ06_03980"/>
<gene>
    <name evidence="1" type="ORF">AOZ06_03980</name>
</gene>
<organism evidence="1 2">
    <name type="scientific">Kibdelosporangium phytohabitans</name>
    <dbReference type="NCBI Taxonomy" id="860235"/>
    <lineage>
        <taxon>Bacteria</taxon>
        <taxon>Bacillati</taxon>
        <taxon>Actinomycetota</taxon>
        <taxon>Actinomycetes</taxon>
        <taxon>Pseudonocardiales</taxon>
        <taxon>Pseudonocardiaceae</taxon>
        <taxon>Kibdelosporangium</taxon>
    </lineage>
</organism>
<dbReference type="EMBL" id="CP012752">
    <property type="protein sequence ID" value="ALG06195.1"/>
    <property type="molecule type" value="Genomic_DNA"/>
</dbReference>
<proteinExistence type="predicted"/>
<dbReference type="OrthoDB" id="4350312at2"/>
<evidence type="ECO:0000313" key="1">
    <source>
        <dbReference type="EMBL" id="ALG06195.1"/>
    </source>
</evidence>
<dbReference type="RefSeq" id="WP_054288171.1">
    <property type="nucleotide sequence ID" value="NZ_CP012752.1"/>
</dbReference>
<keyword evidence="2" id="KW-1185">Reference proteome</keyword>
<evidence type="ECO:0008006" key="3">
    <source>
        <dbReference type="Google" id="ProtNLM"/>
    </source>
</evidence>
<protein>
    <recommendedName>
        <fullName evidence="3">TIR domain-containing protein</fullName>
    </recommendedName>
</protein>
<dbReference type="AlphaFoldDB" id="A0A0N9HP82"/>
<reference evidence="1 2" key="1">
    <citation type="submission" date="2015-07" db="EMBL/GenBank/DDBJ databases">
        <title>Genome sequencing of Kibdelosporangium phytohabitans.</title>
        <authorList>
            <person name="Qin S."/>
            <person name="Xing K."/>
        </authorList>
    </citation>
    <scope>NUCLEOTIDE SEQUENCE [LARGE SCALE GENOMIC DNA]</scope>
    <source>
        <strain evidence="1 2">KLBMP1111</strain>
    </source>
</reference>